<dbReference type="InterPro" id="IPR000253">
    <property type="entry name" value="FHA_dom"/>
</dbReference>
<dbReference type="Gene3D" id="2.60.200.20">
    <property type="match status" value="1"/>
</dbReference>
<feature type="transmembrane region" description="Helical" evidence="5">
    <location>
        <begin position="235"/>
        <end position="251"/>
    </location>
</feature>
<gene>
    <name evidence="8" type="ORF">PCC79_09925</name>
</gene>
<evidence type="ECO:0000256" key="2">
    <source>
        <dbReference type="ARBA" id="ARBA00022741"/>
    </source>
</evidence>
<evidence type="ECO:0000313" key="8">
    <source>
        <dbReference type="EMBL" id="WZW97236.1"/>
    </source>
</evidence>
<dbReference type="Pfam" id="PF16697">
    <property type="entry name" value="Yop-YscD_cpl"/>
    <property type="match status" value="1"/>
</dbReference>
<dbReference type="EMBL" id="CP115965">
    <property type="protein sequence ID" value="WZW97236.1"/>
    <property type="molecule type" value="Genomic_DNA"/>
</dbReference>
<dbReference type="PANTHER" id="PTHR22683">
    <property type="entry name" value="SPORULATION PROTEIN RELATED"/>
    <property type="match status" value="1"/>
</dbReference>
<evidence type="ECO:0000256" key="4">
    <source>
        <dbReference type="PROSITE-ProRule" id="PRU00289"/>
    </source>
</evidence>
<dbReference type="InterPro" id="IPR027417">
    <property type="entry name" value="P-loop_NTPase"/>
</dbReference>
<keyword evidence="5" id="KW-0812">Transmembrane</keyword>
<evidence type="ECO:0000259" key="7">
    <source>
        <dbReference type="PROSITE" id="PS50901"/>
    </source>
</evidence>
<dbReference type="RefSeq" id="WP_342371726.1">
    <property type="nucleotide sequence ID" value="NZ_CP115965.1"/>
</dbReference>
<keyword evidence="9" id="KW-1185">Reference proteome</keyword>
<name>A0ABZ3C3C1_9ACTN</name>
<dbReference type="Gene3D" id="3.40.50.300">
    <property type="entry name" value="P-loop containing nucleotide triphosphate hydrolases"/>
    <property type="match status" value="4"/>
</dbReference>
<dbReference type="SUPFAM" id="SSF52540">
    <property type="entry name" value="P-loop containing nucleoside triphosphate hydrolases"/>
    <property type="match status" value="3"/>
</dbReference>
<dbReference type="SMART" id="SM00240">
    <property type="entry name" value="FHA"/>
    <property type="match status" value="1"/>
</dbReference>
<evidence type="ECO:0000313" key="9">
    <source>
        <dbReference type="Proteomes" id="UP001434337"/>
    </source>
</evidence>
<dbReference type="SMART" id="SM00382">
    <property type="entry name" value="AAA"/>
    <property type="match status" value="3"/>
</dbReference>
<dbReference type="InterPro" id="IPR002543">
    <property type="entry name" value="FtsK_dom"/>
</dbReference>
<accession>A0ABZ3C3C1</accession>
<feature type="domain" description="FtsK" evidence="7">
    <location>
        <begin position="661"/>
        <end position="850"/>
    </location>
</feature>
<evidence type="ECO:0000259" key="6">
    <source>
        <dbReference type="PROSITE" id="PS50006"/>
    </source>
</evidence>
<dbReference type="PANTHER" id="PTHR22683:SF1">
    <property type="entry name" value="TYPE VII SECRETION SYSTEM PROTEIN ESSC"/>
    <property type="match status" value="1"/>
</dbReference>
<feature type="binding site" evidence="4">
    <location>
        <begin position="1010"/>
        <end position="1017"/>
    </location>
    <ligand>
        <name>ATP</name>
        <dbReference type="ChEBI" id="CHEBI:30616"/>
    </ligand>
</feature>
<dbReference type="Proteomes" id="UP001434337">
    <property type="component" value="Chromosome"/>
</dbReference>
<proteinExistence type="predicted"/>
<keyword evidence="2 4" id="KW-0547">Nucleotide-binding</keyword>
<dbReference type="Pfam" id="PF01580">
    <property type="entry name" value="FtsK_SpoIIIE"/>
    <property type="match status" value="2"/>
</dbReference>
<dbReference type="SUPFAM" id="SSF49879">
    <property type="entry name" value="SMAD/FHA domain"/>
    <property type="match status" value="1"/>
</dbReference>
<reference evidence="8 9" key="1">
    <citation type="journal article" date="2023" name="Environ Microbiome">
        <title>A coral-associated actinobacterium mitigates coral bleaching under heat stress.</title>
        <authorList>
            <person name="Li J."/>
            <person name="Zou Y."/>
            <person name="Li Q."/>
            <person name="Zhang J."/>
            <person name="Bourne D.G."/>
            <person name="Lyu Y."/>
            <person name="Liu C."/>
            <person name="Zhang S."/>
        </authorList>
    </citation>
    <scope>NUCLEOTIDE SEQUENCE [LARGE SCALE GENOMIC DNA]</scope>
    <source>
        <strain evidence="8 9">SCSIO 13291</strain>
    </source>
</reference>
<dbReference type="InterPro" id="IPR050206">
    <property type="entry name" value="FtsK/SpoIIIE/SftA"/>
</dbReference>
<keyword evidence="1" id="KW-0597">Phosphoprotein</keyword>
<dbReference type="CDD" id="cd01127">
    <property type="entry name" value="TrwB_TraG_TraD_VirD4"/>
    <property type="match status" value="1"/>
</dbReference>
<evidence type="ECO:0000256" key="3">
    <source>
        <dbReference type="ARBA" id="ARBA00022840"/>
    </source>
</evidence>
<sequence>MKLRLQLDRGTTDPVDVALTCDSTATVHDVAEFLAVADPATPEGAVPPADLTLSLGGARGRGLDPSLPIVDSGLLSGQRVSLTRAGDQFVAERSAPAAVLRVVAGPDAGRDHPLHTGSNVVGRGRGCQVRLSDPMVSRQHVRLNVSDVVEVADLGSANGMAVNDAPAVREHLRTGDRVSVGDTDFVVRLLRNEAAEGRAEGSAVPFIRSPRLVKIFPGDKFEAPEPPERPRPDHFPLAMVLVPLLMGAVLFAVTQTWITVIFIMMMPLMMIAHWLETRASGRRDHREALRLFRFDIATLRHDVGQANQREIMSRRLENPSAGECVAAASDRSPLLWSRRTDSPGWAELRVGTGTVPHRSVIEMPSAKKAPRELFNELGAALEPVREVHDVPVIVQPAQEGGVGVAGPRPVAAALARALVVQAAALHSPEELAIGVVASARTAPDWDWLKWLPHTDGPRSPVDVPHLAATDGGATQLVSALTELAAGRATDKNLRSVAIKTPVFVLVVEHDAPVEFARLTELAEKGWREGVHVVWVAPEVAQLPAACRTFVDVTDAPSGDVGYLCTGDLVAPVRLETLEADAAASFARGLAPVEDITGLSEDSSDLPRSISWLNLVGTGLGDEPSFVVERWLENRSVFSGPYAPAVLPRKPAQLRATLGVNAGGLHQLDLRADGPHALVGGTTGSGKSELLQTWILGMAASNSPERLTFLLVDYKGGSAFAECNDLPHTVGLVTDLNSNGVRRALTSLAAELRHREEVLHRYAAKDLVTLEKTHPAAAPPSLVIIVDEFAALVQEVPDFVDGVVNVAQRGRSLGLHLILATQRPAGVIKGNLLANTNLRVALRVADIDDSTDVLGIPNAAYFDQDTPGRAISKTGPGRFITFQTGYVGGHTGQVVAAPDIAVRELGFSRSVPWERPFSADEPLDEPGTHDLGPNDIARIVDTITAAHERAELPAPRKPWLPDLLPHYALGSLPSRRRDDALVFGIADDADAQAQPTIAFHPDVEGNMAVFGASGSGKSTLLRTLAIAAGYTVRGGPCHVYGLDFGSRGLAMLEDLPHVGSIIVGSDEERVQRLVTWLRDVCEDRAARFAAVNASTITEYRRLADASEEPRILVLLDNVGAMRNAYEVSSNAWVFDTLIQVAGDGRPLGVHLLVTADRLNSVPTALAAAIQSRVVLRMADVNDYGFVGVPHDILTPDSPPGRGIYADREIQVALLGDSPDVAARAGAARGFRNSMERAGVTPAPAIRRLPEQVWFGELPAEVDGRPVLGVRSDDLGTWTFDPTGSFIVSGPPGSGRTTAVRSLVRALRRRDPAWRTVLLTGRRVGLAQGENWTHAAVGTEKVAEMATQLMDDLRELEASGAGSPLKLVLVLEAVDELANSDAESTLSELVALALANDVFVVSEGEVSALGGSYGLMAAVKVSRRGLALQPDSGDGQLVYRTDFPMRARSSQFPAGRGFLVALGRTELGQVAVPD</sequence>
<dbReference type="InterPro" id="IPR003593">
    <property type="entry name" value="AAA+_ATPase"/>
</dbReference>
<dbReference type="PROSITE" id="PS50901">
    <property type="entry name" value="FTSK"/>
    <property type="match status" value="2"/>
</dbReference>
<evidence type="ECO:0000256" key="5">
    <source>
        <dbReference type="SAM" id="Phobius"/>
    </source>
</evidence>
<feature type="binding site" evidence="4">
    <location>
        <begin position="680"/>
        <end position="687"/>
    </location>
    <ligand>
        <name>ATP</name>
        <dbReference type="ChEBI" id="CHEBI:30616"/>
    </ligand>
</feature>
<dbReference type="CDD" id="cd00060">
    <property type="entry name" value="FHA"/>
    <property type="match status" value="1"/>
</dbReference>
<keyword evidence="5" id="KW-1133">Transmembrane helix</keyword>
<keyword evidence="3 4" id="KW-0067">ATP-binding</keyword>
<protein>
    <submittedName>
        <fullName evidence="8">FtsK/SpoIIIE domain-containing protein</fullName>
    </submittedName>
</protein>
<feature type="domain" description="FHA" evidence="6">
    <location>
        <begin position="119"/>
        <end position="167"/>
    </location>
</feature>
<dbReference type="PROSITE" id="PS50006">
    <property type="entry name" value="FHA_DOMAIN"/>
    <property type="match status" value="1"/>
</dbReference>
<feature type="domain" description="FtsK" evidence="7">
    <location>
        <begin position="992"/>
        <end position="1183"/>
    </location>
</feature>
<evidence type="ECO:0000256" key="1">
    <source>
        <dbReference type="ARBA" id="ARBA00022553"/>
    </source>
</evidence>
<dbReference type="InterPro" id="IPR032030">
    <property type="entry name" value="YscD_cytoplasmic_dom"/>
</dbReference>
<dbReference type="InterPro" id="IPR008984">
    <property type="entry name" value="SMAD_FHA_dom_sf"/>
</dbReference>
<keyword evidence="5" id="KW-0472">Membrane</keyword>
<organism evidence="8 9">
    <name type="scientific">Propioniciclava soli</name>
    <dbReference type="NCBI Taxonomy" id="2775081"/>
    <lineage>
        <taxon>Bacteria</taxon>
        <taxon>Bacillati</taxon>
        <taxon>Actinomycetota</taxon>
        <taxon>Actinomycetes</taxon>
        <taxon>Propionibacteriales</taxon>
        <taxon>Propionibacteriaceae</taxon>
        <taxon>Propioniciclava</taxon>
    </lineage>
</organism>